<protein>
    <recommendedName>
        <fullName evidence="8">ABC-2 type transporter transmembrane domain-containing protein</fullName>
    </recommendedName>
</protein>
<name>A0A2Z6M851_TRISU</name>
<evidence type="ECO:0000259" key="8">
    <source>
        <dbReference type="Pfam" id="PF01061"/>
    </source>
</evidence>
<evidence type="ECO:0000313" key="10">
    <source>
        <dbReference type="Proteomes" id="UP000242715"/>
    </source>
</evidence>
<feature type="transmembrane region" description="Helical" evidence="7">
    <location>
        <begin position="131"/>
        <end position="152"/>
    </location>
</feature>
<evidence type="ECO:0000256" key="3">
    <source>
        <dbReference type="ARBA" id="ARBA00022448"/>
    </source>
</evidence>
<evidence type="ECO:0000313" key="9">
    <source>
        <dbReference type="EMBL" id="GAU28496.1"/>
    </source>
</evidence>
<dbReference type="PANTHER" id="PTHR48042:SF11">
    <property type="entry name" value="ABC TRANSPORTER G FAMILY MEMBER 11"/>
    <property type="match status" value="1"/>
</dbReference>
<organism evidence="9 10">
    <name type="scientific">Trifolium subterraneum</name>
    <name type="common">Subterranean clover</name>
    <dbReference type="NCBI Taxonomy" id="3900"/>
    <lineage>
        <taxon>Eukaryota</taxon>
        <taxon>Viridiplantae</taxon>
        <taxon>Streptophyta</taxon>
        <taxon>Embryophyta</taxon>
        <taxon>Tracheophyta</taxon>
        <taxon>Spermatophyta</taxon>
        <taxon>Magnoliopsida</taxon>
        <taxon>eudicotyledons</taxon>
        <taxon>Gunneridae</taxon>
        <taxon>Pentapetalae</taxon>
        <taxon>rosids</taxon>
        <taxon>fabids</taxon>
        <taxon>Fabales</taxon>
        <taxon>Fabaceae</taxon>
        <taxon>Papilionoideae</taxon>
        <taxon>50 kb inversion clade</taxon>
        <taxon>NPAAA clade</taxon>
        <taxon>Hologalegina</taxon>
        <taxon>IRL clade</taxon>
        <taxon>Trifolieae</taxon>
        <taxon>Trifolium</taxon>
    </lineage>
</organism>
<gene>
    <name evidence="9" type="ORF">TSUD_294990</name>
</gene>
<keyword evidence="10" id="KW-1185">Reference proteome</keyword>
<evidence type="ECO:0000256" key="4">
    <source>
        <dbReference type="ARBA" id="ARBA00022692"/>
    </source>
</evidence>
<dbReference type="EMBL" id="DF973373">
    <property type="protein sequence ID" value="GAU28496.1"/>
    <property type="molecule type" value="Genomic_DNA"/>
</dbReference>
<dbReference type="OrthoDB" id="66620at2759"/>
<keyword evidence="6 7" id="KW-0472">Membrane</keyword>
<evidence type="ECO:0000256" key="7">
    <source>
        <dbReference type="SAM" id="Phobius"/>
    </source>
</evidence>
<dbReference type="GO" id="GO:0016020">
    <property type="term" value="C:membrane"/>
    <property type="evidence" value="ECO:0007669"/>
    <property type="project" value="UniProtKB-SubCell"/>
</dbReference>
<dbReference type="AlphaFoldDB" id="A0A2Z6M851"/>
<dbReference type="InterPro" id="IPR013525">
    <property type="entry name" value="ABC2_TM"/>
</dbReference>
<accession>A0A2Z6M851</accession>
<feature type="domain" description="ABC-2 type transporter transmembrane" evidence="8">
    <location>
        <begin position="115"/>
        <end position="191"/>
    </location>
</feature>
<keyword evidence="4 7" id="KW-0812">Transmembrane</keyword>
<keyword evidence="5 7" id="KW-1133">Transmembrane helix</keyword>
<dbReference type="Proteomes" id="UP000242715">
    <property type="component" value="Unassembled WGS sequence"/>
</dbReference>
<dbReference type="InterPro" id="IPR052215">
    <property type="entry name" value="Plant_ABCG"/>
</dbReference>
<reference evidence="10" key="1">
    <citation type="journal article" date="2017" name="Front. Plant Sci.">
        <title>Climate Clever Clovers: New Paradigm to Reduce the Environmental Footprint of Ruminants by Breeding Low Methanogenic Forages Utilizing Haplotype Variation.</title>
        <authorList>
            <person name="Kaur P."/>
            <person name="Appels R."/>
            <person name="Bayer P.E."/>
            <person name="Keeble-Gagnere G."/>
            <person name="Wang J."/>
            <person name="Hirakawa H."/>
            <person name="Shirasawa K."/>
            <person name="Vercoe P."/>
            <person name="Stefanova K."/>
            <person name="Durmic Z."/>
            <person name="Nichols P."/>
            <person name="Revell C."/>
            <person name="Isobe S.N."/>
            <person name="Edwards D."/>
            <person name="Erskine W."/>
        </authorList>
    </citation>
    <scope>NUCLEOTIDE SEQUENCE [LARGE SCALE GENOMIC DNA]</scope>
    <source>
        <strain evidence="10">cv. Daliak</strain>
    </source>
</reference>
<evidence type="ECO:0000256" key="2">
    <source>
        <dbReference type="ARBA" id="ARBA00005814"/>
    </source>
</evidence>
<dbReference type="GO" id="GO:0140359">
    <property type="term" value="F:ABC-type transporter activity"/>
    <property type="evidence" value="ECO:0007669"/>
    <property type="project" value="InterPro"/>
</dbReference>
<evidence type="ECO:0000256" key="6">
    <source>
        <dbReference type="ARBA" id="ARBA00023136"/>
    </source>
</evidence>
<proteinExistence type="inferred from homology"/>
<evidence type="ECO:0000256" key="5">
    <source>
        <dbReference type="ARBA" id="ARBA00022989"/>
    </source>
</evidence>
<comment type="similarity">
    <text evidence="2">Belongs to the ABC transporter superfamily. ABCG family. Eye pigment precursor importer (TC 3.A.1.204) subfamily.</text>
</comment>
<feature type="transmembrane region" description="Helical" evidence="7">
    <location>
        <begin position="269"/>
        <end position="290"/>
    </location>
</feature>
<dbReference type="Pfam" id="PF01061">
    <property type="entry name" value="ABC2_membrane"/>
    <property type="match status" value="1"/>
</dbReference>
<sequence length="337" mass="38806">MKIFIDDYMICCMQFFAQAGFPCPALRNPSDHFLRCINSDFDKVKATLKGSMKLRFEGSDDPLDKITTAEAIRTLVDFYRTSQHSYAARQKVDEMSNVKGTVLEAGGSEASFLLQCYILTKRSFINMSRDFGYYWLRLVIYIVVTICIGTIYLNVGTGYNSILARGSCASFVFGFVTFMSIGGFPSFVEDMKGIFMLVSGYFRLPHDIPKPVWRYPMSYISFHFWALQGQYQNDLRGLVFDNQTPDLPKIPGEYILEYVFQITVTRSKWIDLTVILSMIVIYRIIFFIMIKINEDVTPWIRGYLARRRMQQKSGDTTIAPDVLTQSPSLRNYISNQK</sequence>
<keyword evidence="3" id="KW-0813">Transport</keyword>
<comment type="subcellular location">
    <subcellularLocation>
        <location evidence="1">Membrane</location>
        <topology evidence="1">Multi-pass membrane protein</topology>
    </subcellularLocation>
</comment>
<evidence type="ECO:0000256" key="1">
    <source>
        <dbReference type="ARBA" id="ARBA00004141"/>
    </source>
</evidence>
<dbReference type="PANTHER" id="PTHR48042">
    <property type="entry name" value="ABC TRANSPORTER G FAMILY MEMBER 11"/>
    <property type="match status" value="1"/>
</dbReference>
<feature type="transmembrane region" description="Helical" evidence="7">
    <location>
        <begin position="164"/>
        <end position="188"/>
    </location>
</feature>